<organism evidence="3 4">
    <name type="scientific">Decorospora gaudefroyi</name>
    <dbReference type="NCBI Taxonomy" id="184978"/>
    <lineage>
        <taxon>Eukaryota</taxon>
        <taxon>Fungi</taxon>
        <taxon>Dikarya</taxon>
        <taxon>Ascomycota</taxon>
        <taxon>Pezizomycotina</taxon>
        <taxon>Dothideomycetes</taxon>
        <taxon>Pleosporomycetidae</taxon>
        <taxon>Pleosporales</taxon>
        <taxon>Pleosporineae</taxon>
        <taxon>Pleosporaceae</taxon>
        <taxon>Decorospora</taxon>
    </lineage>
</organism>
<dbReference type="Proteomes" id="UP000800040">
    <property type="component" value="Unassembled WGS sequence"/>
</dbReference>
<evidence type="ECO:0000313" key="3">
    <source>
        <dbReference type="EMBL" id="KAF1832965.1"/>
    </source>
</evidence>
<dbReference type="EMBL" id="ML975328">
    <property type="protein sequence ID" value="KAF1832965.1"/>
    <property type="molecule type" value="Genomic_DNA"/>
</dbReference>
<gene>
    <name evidence="3" type="ORF">BDW02DRAFT_599527</name>
</gene>
<dbReference type="OrthoDB" id="3945036at2759"/>
<keyword evidence="4" id="KW-1185">Reference proteome</keyword>
<name>A0A6A5K5J6_9PLEO</name>
<feature type="transmembrane region" description="Helical" evidence="2">
    <location>
        <begin position="168"/>
        <end position="190"/>
    </location>
</feature>
<proteinExistence type="predicted"/>
<keyword evidence="2" id="KW-0472">Membrane</keyword>
<sequence length="281" mass="31248">MSRKLISPNPMDALPPYDTLLDVPSADELHITEEKADHALEELMRPKKRPSTAKRSDTTTVSLPGDSEDIAERATGIERSADVLIHRGAHTRRHQEISPILAPTLRESKLKYRTLTTVAESWIINRVMIYGIFITLIIGCTVIAGLATWKAKVESSSDPPTSSYDDNFFGNISQGLGGILGTFCMLIPLIERNRVLQPDIPVWCPRTFRWLLGISVVTSILSMATQRFEQADSVVFGYVSMLTQLVATMLLVTGSTEKITQRQRALDQLSLKQLVTSLQQV</sequence>
<keyword evidence="2" id="KW-0812">Transmembrane</keyword>
<evidence type="ECO:0000256" key="1">
    <source>
        <dbReference type="SAM" id="MobiDB-lite"/>
    </source>
</evidence>
<keyword evidence="2" id="KW-1133">Transmembrane helix</keyword>
<reference evidence="3" key="1">
    <citation type="submission" date="2020-01" db="EMBL/GenBank/DDBJ databases">
        <authorList>
            <consortium name="DOE Joint Genome Institute"/>
            <person name="Haridas S."/>
            <person name="Albert R."/>
            <person name="Binder M."/>
            <person name="Bloem J."/>
            <person name="Labutti K."/>
            <person name="Salamov A."/>
            <person name="Andreopoulos B."/>
            <person name="Baker S.E."/>
            <person name="Barry K."/>
            <person name="Bills G."/>
            <person name="Bluhm B.H."/>
            <person name="Cannon C."/>
            <person name="Castanera R."/>
            <person name="Culley D.E."/>
            <person name="Daum C."/>
            <person name="Ezra D."/>
            <person name="Gonzalez J.B."/>
            <person name="Henrissat B."/>
            <person name="Kuo A."/>
            <person name="Liang C."/>
            <person name="Lipzen A."/>
            <person name="Lutzoni F."/>
            <person name="Magnuson J."/>
            <person name="Mondo S."/>
            <person name="Nolan M."/>
            <person name="Ohm R."/>
            <person name="Pangilinan J."/>
            <person name="Park H.-J."/>
            <person name="Ramirez L."/>
            <person name="Alfaro M."/>
            <person name="Sun H."/>
            <person name="Tritt A."/>
            <person name="Yoshinaga Y."/>
            <person name="Zwiers L.-H."/>
            <person name="Turgeon B.G."/>
            <person name="Goodwin S.B."/>
            <person name="Spatafora J.W."/>
            <person name="Crous P.W."/>
            <person name="Grigoriev I.V."/>
        </authorList>
    </citation>
    <scope>NUCLEOTIDE SEQUENCE</scope>
    <source>
        <strain evidence="3">P77</strain>
    </source>
</reference>
<feature type="transmembrane region" description="Helical" evidence="2">
    <location>
        <begin position="234"/>
        <end position="254"/>
    </location>
</feature>
<accession>A0A6A5K5J6</accession>
<evidence type="ECO:0000313" key="4">
    <source>
        <dbReference type="Proteomes" id="UP000800040"/>
    </source>
</evidence>
<feature type="transmembrane region" description="Helical" evidence="2">
    <location>
        <begin position="127"/>
        <end position="148"/>
    </location>
</feature>
<feature type="transmembrane region" description="Helical" evidence="2">
    <location>
        <begin position="210"/>
        <end position="228"/>
    </location>
</feature>
<feature type="region of interest" description="Disordered" evidence="1">
    <location>
        <begin position="42"/>
        <end position="69"/>
    </location>
</feature>
<protein>
    <submittedName>
        <fullName evidence="3">Uncharacterized protein</fullName>
    </submittedName>
</protein>
<evidence type="ECO:0000256" key="2">
    <source>
        <dbReference type="SAM" id="Phobius"/>
    </source>
</evidence>
<dbReference type="AlphaFoldDB" id="A0A6A5K5J6"/>